<dbReference type="Gene3D" id="6.10.140.140">
    <property type="match status" value="1"/>
</dbReference>
<feature type="domain" description="KRAB" evidence="1">
    <location>
        <begin position="5"/>
        <end position="83"/>
    </location>
</feature>
<dbReference type="SMART" id="SM00349">
    <property type="entry name" value="KRAB"/>
    <property type="match status" value="1"/>
</dbReference>
<dbReference type="AlphaFoldDB" id="A0A8C5SLN6"/>
<name>A0A8C5SLN6_LATLA</name>
<dbReference type="Proteomes" id="UP000694406">
    <property type="component" value="Unplaced"/>
</dbReference>
<accession>A0A8C5SLN6</accession>
<organism evidence="2 3">
    <name type="scientific">Laticauda laticaudata</name>
    <name type="common">Blue-ringed sea krait</name>
    <name type="synonym">Blue-lipped sea krait</name>
    <dbReference type="NCBI Taxonomy" id="8630"/>
    <lineage>
        <taxon>Eukaryota</taxon>
        <taxon>Metazoa</taxon>
        <taxon>Chordata</taxon>
        <taxon>Craniata</taxon>
        <taxon>Vertebrata</taxon>
        <taxon>Euteleostomi</taxon>
        <taxon>Lepidosauria</taxon>
        <taxon>Squamata</taxon>
        <taxon>Bifurcata</taxon>
        <taxon>Unidentata</taxon>
        <taxon>Episquamata</taxon>
        <taxon>Toxicofera</taxon>
        <taxon>Serpentes</taxon>
        <taxon>Colubroidea</taxon>
        <taxon>Elapidae</taxon>
        <taxon>Laticaudinae</taxon>
        <taxon>Laticauda</taxon>
    </lineage>
</organism>
<dbReference type="CDD" id="cd07765">
    <property type="entry name" value="KRAB_A-box"/>
    <property type="match status" value="1"/>
</dbReference>
<reference evidence="2" key="2">
    <citation type="submission" date="2025-09" db="UniProtKB">
        <authorList>
            <consortium name="Ensembl"/>
        </authorList>
    </citation>
    <scope>IDENTIFICATION</scope>
</reference>
<proteinExistence type="predicted"/>
<dbReference type="GO" id="GO:0006355">
    <property type="term" value="P:regulation of DNA-templated transcription"/>
    <property type="evidence" value="ECO:0007669"/>
    <property type="project" value="InterPro"/>
</dbReference>
<reference evidence="2" key="1">
    <citation type="submission" date="2025-08" db="UniProtKB">
        <authorList>
            <consortium name="Ensembl"/>
        </authorList>
    </citation>
    <scope>IDENTIFICATION</scope>
</reference>
<dbReference type="GeneTree" id="ENSGT01000000221238"/>
<evidence type="ECO:0000259" key="1">
    <source>
        <dbReference type="PROSITE" id="PS50805"/>
    </source>
</evidence>
<dbReference type="InterPro" id="IPR001909">
    <property type="entry name" value="KRAB"/>
</dbReference>
<dbReference type="SUPFAM" id="SSF109640">
    <property type="entry name" value="KRAB domain (Kruppel-associated box)"/>
    <property type="match status" value="1"/>
</dbReference>
<dbReference type="Pfam" id="PF01352">
    <property type="entry name" value="KRAB"/>
    <property type="match status" value="1"/>
</dbReference>
<dbReference type="PROSITE" id="PS50805">
    <property type="entry name" value="KRAB"/>
    <property type="match status" value="1"/>
</dbReference>
<dbReference type="InterPro" id="IPR036051">
    <property type="entry name" value="KRAB_dom_sf"/>
</dbReference>
<keyword evidence="3" id="KW-1185">Reference proteome</keyword>
<sequence length="95" mass="11021">MSSPNNRFDVAVYFTEEESPLLNASQVALQMEVMVENYQNLSSLGESPHVVSQQAFDPKFFRRSFFSSEWMVGNGRIYIKIICKISIFTYKLRIL</sequence>
<evidence type="ECO:0000313" key="3">
    <source>
        <dbReference type="Proteomes" id="UP000694406"/>
    </source>
</evidence>
<protein>
    <recommendedName>
        <fullName evidence="1">KRAB domain-containing protein</fullName>
    </recommendedName>
</protein>
<dbReference type="Ensembl" id="ENSLLTT00000018306.1">
    <property type="protein sequence ID" value="ENSLLTP00000017653.1"/>
    <property type="gene ID" value="ENSLLTG00000013381.1"/>
</dbReference>
<evidence type="ECO:0000313" key="2">
    <source>
        <dbReference type="Ensembl" id="ENSLLTP00000017653.1"/>
    </source>
</evidence>